<dbReference type="AlphaFoldDB" id="A0A809RGM5"/>
<dbReference type="Proteomes" id="UP000463939">
    <property type="component" value="Chromosome"/>
</dbReference>
<accession>A0A809RGM5</accession>
<sequence>MTALTPQPFPADGYRRLSAKETMQRALAMNSTMATDTQPKCSGQVHVINLRHVYLTTSGFL</sequence>
<keyword evidence="2" id="KW-1185">Reference proteome</keyword>
<evidence type="ECO:0000313" key="2">
    <source>
        <dbReference type="Proteomes" id="UP000463939"/>
    </source>
</evidence>
<gene>
    <name evidence="1" type="ORF">SFSGTM_07320</name>
</gene>
<dbReference type="KEGG" id="sniv:SFSGTM_07320"/>
<protein>
    <submittedName>
        <fullName evidence="1">Uncharacterized protein</fullName>
    </submittedName>
</protein>
<organism evidence="1 2">
    <name type="scientific">Sulfuriferula nivalis</name>
    <dbReference type="NCBI Taxonomy" id="2675298"/>
    <lineage>
        <taxon>Bacteria</taxon>
        <taxon>Pseudomonadati</taxon>
        <taxon>Pseudomonadota</taxon>
        <taxon>Betaproteobacteria</taxon>
        <taxon>Nitrosomonadales</taxon>
        <taxon>Sulfuricellaceae</taxon>
        <taxon>Sulfuriferula</taxon>
    </lineage>
</organism>
<dbReference type="RefSeq" id="WP_162083996.1">
    <property type="nucleotide sequence ID" value="NZ_AP021881.1"/>
</dbReference>
<name>A0A809RGM5_9PROT</name>
<reference evidence="2" key="1">
    <citation type="submission" date="2019-11" db="EMBL/GenBank/DDBJ databases">
        <title>Isolation and characterization of a novel species in the genus Sulfuriferula.</title>
        <authorList>
            <person name="Mochizuki J."/>
            <person name="Kojima H."/>
            <person name="Fukui M."/>
        </authorList>
    </citation>
    <scope>NUCLEOTIDE SEQUENCE [LARGE SCALE GENOMIC DNA]</scope>
    <source>
        <strain evidence="2">SGTM</strain>
    </source>
</reference>
<dbReference type="EMBL" id="AP021881">
    <property type="protein sequence ID" value="BBP00024.1"/>
    <property type="molecule type" value="Genomic_DNA"/>
</dbReference>
<proteinExistence type="predicted"/>
<evidence type="ECO:0000313" key="1">
    <source>
        <dbReference type="EMBL" id="BBP00024.1"/>
    </source>
</evidence>